<feature type="compositionally biased region" description="Acidic residues" evidence="1">
    <location>
        <begin position="27"/>
        <end position="44"/>
    </location>
</feature>
<sequence length="119" mass="13429">MNPRPQTCRTNAHHQNPTYECPPNEDPPNEDLPNEDPPNEDSPNEDPPNTDPQMEVRHTKTHTPTVGTLPEPEAVKQQPTAQRDRQTPPNNNLPNEHWPNGHPPNKTAQTTHPLQQDIA</sequence>
<dbReference type="Proteomes" id="UP000886523">
    <property type="component" value="Unassembled WGS sequence"/>
</dbReference>
<feature type="compositionally biased region" description="Polar residues" evidence="1">
    <location>
        <begin position="77"/>
        <end position="94"/>
    </location>
</feature>
<feature type="compositionally biased region" description="Polar residues" evidence="1">
    <location>
        <begin position="106"/>
        <end position="119"/>
    </location>
</feature>
<name>A0A9P6DU48_9AGAM</name>
<keyword evidence="3" id="KW-1185">Reference proteome</keyword>
<organism evidence="2 3">
    <name type="scientific">Hydnum rufescens UP504</name>
    <dbReference type="NCBI Taxonomy" id="1448309"/>
    <lineage>
        <taxon>Eukaryota</taxon>
        <taxon>Fungi</taxon>
        <taxon>Dikarya</taxon>
        <taxon>Basidiomycota</taxon>
        <taxon>Agaricomycotina</taxon>
        <taxon>Agaricomycetes</taxon>
        <taxon>Cantharellales</taxon>
        <taxon>Hydnaceae</taxon>
        <taxon>Hydnum</taxon>
    </lineage>
</organism>
<comment type="caution">
    <text evidence="2">The sequence shown here is derived from an EMBL/GenBank/DDBJ whole genome shotgun (WGS) entry which is preliminary data.</text>
</comment>
<feature type="region of interest" description="Disordered" evidence="1">
    <location>
        <begin position="1"/>
        <end position="119"/>
    </location>
</feature>
<feature type="compositionally biased region" description="Polar residues" evidence="1">
    <location>
        <begin position="1"/>
        <end position="18"/>
    </location>
</feature>
<evidence type="ECO:0000256" key="1">
    <source>
        <dbReference type="SAM" id="MobiDB-lite"/>
    </source>
</evidence>
<proteinExistence type="predicted"/>
<reference evidence="2" key="1">
    <citation type="journal article" date="2020" name="Nat. Commun.">
        <title>Large-scale genome sequencing of mycorrhizal fungi provides insights into the early evolution of symbiotic traits.</title>
        <authorList>
            <person name="Miyauchi S."/>
            <person name="Kiss E."/>
            <person name="Kuo A."/>
            <person name="Drula E."/>
            <person name="Kohler A."/>
            <person name="Sanchez-Garcia M."/>
            <person name="Morin E."/>
            <person name="Andreopoulos B."/>
            <person name="Barry K.W."/>
            <person name="Bonito G."/>
            <person name="Buee M."/>
            <person name="Carver A."/>
            <person name="Chen C."/>
            <person name="Cichocki N."/>
            <person name="Clum A."/>
            <person name="Culley D."/>
            <person name="Crous P.W."/>
            <person name="Fauchery L."/>
            <person name="Girlanda M."/>
            <person name="Hayes R.D."/>
            <person name="Keri Z."/>
            <person name="LaButti K."/>
            <person name="Lipzen A."/>
            <person name="Lombard V."/>
            <person name="Magnuson J."/>
            <person name="Maillard F."/>
            <person name="Murat C."/>
            <person name="Nolan M."/>
            <person name="Ohm R.A."/>
            <person name="Pangilinan J."/>
            <person name="Pereira M.F."/>
            <person name="Perotto S."/>
            <person name="Peter M."/>
            <person name="Pfister S."/>
            <person name="Riley R."/>
            <person name="Sitrit Y."/>
            <person name="Stielow J.B."/>
            <person name="Szollosi G."/>
            <person name="Zifcakova L."/>
            <person name="Stursova M."/>
            <person name="Spatafora J.W."/>
            <person name="Tedersoo L."/>
            <person name="Vaario L.M."/>
            <person name="Yamada A."/>
            <person name="Yan M."/>
            <person name="Wang P."/>
            <person name="Xu J."/>
            <person name="Bruns T."/>
            <person name="Baldrian P."/>
            <person name="Vilgalys R."/>
            <person name="Dunand C."/>
            <person name="Henrissat B."/>
            <person name="Grigoriev I.V."/>
            <person name="Hibbett D."/>
            <person name="Nagy L.G."/>
            <person name="Martin F.M."/>
        </authorList>
    </citation>
    <scope>NUCLEOTIDE SEQUENCE</scope>
    <source>
        <strain evidence="2">UP504</strain>
    </source>
</reference>
<gene>
    <name evidence="2" type="ORF">BS47DRAFT_1361374</name>
</gene>
<protein>
    <submittedName>
        <fullName evidence="2">Uncharacterized protein</fullName>
    </submittedName>
</protein>
<accession>A0A9P6DU48</accession>
<dbReference type="AlphaFoldDB" id="A0A9P6DU48"/>
<dbReference type="EMBL" id="MU128955">
    <property type="protein sequence ID" value="KAF9514971.1"/>
    <property type="molecule type" value="Genomic_DNA"/>
</dbReference>
<evidence type="ECO:0000313" key="2">
    <source>
        <dbReference type="EMBL" id="KAF9514971.1"/>
    </source>
</evidence>
<evidence type="ECO:0000313" key="3">
    <source>
        <dbReference type="Proteomes" id="UP000886523"/>
    </source>
</evidence>